<comment type="caution">
    <text evidence="2">The sequence shown here is derived from an EMBL/GenBank/DDBJ whole genome shotgun (WGS) entry which is preliminary data.</text>
</comment>
<evidence type="ECO:0000313" key="2">
    <source>
        <dbReference type="EMBL" id="OXM59380.1"/>
    </source>
</evidence>
<protein>
    <submittedName>
        <fullName evidence="2">Enediyne biosynthesis protein</fullName>
    </submittedName>
</protein>
<feature type="region of interest" description="Disordered" evidence="1">
    <location>
        <begin position="294"/>
        <end position="313"/>
    </location>
</feature>
<feature type="compositionally biased region" description="Basic and acidic residues" evidence="1">
    <location>
        <begin position="294"/>
        <end position="303"/>
    </location>
</feature>
<dbReference type="AlphaFoldDB" id="A0A229SKS6"/>
<dbReference type="RefSeq" id="WP_093954262.1">
    <property type="nucleotide sequence ID" value="NZ_NMUL01000084.1"/>
</dbReference>
<dbReference type="OrthoDB" id="2530105at2"/>
<evidence type="ECO:0000256" key="1">
    <source>
        <dbReference type="SAM" id="MobiDB-lite"/>
    </source>
</evidence>
<evidence type="ECO:0000313" key="3">
    <source>
        <dbReference type="Proteomes" id="UP000215199"/>
    </source>
</evidence>
<keyword evidence="3" id="KW-1185">Reference proteome</keyword>
<gene>
    <name evidence="2" type="ORF">CF165_47910</name>
</gene>
<accession>A0A229SKS6</accession>
<name>A0A229SKS6_9PSEU</name>
<sequence>MSTFLGVLRKRVLAPSLASVGFAERGFPVTHTDATARLEAVPQAVVCGFEWAVEGASLWEIERRLALVEPEQRGFAYEGATMGYAILDAMPGGGHDRTRALLEGPGRPHIFLTYIGIGFAMARLPRPLWKNILPELTGVAYHPVMSWLAVDGYGFDRAYFDTEKWVGEQAEPVPYPWAGRPGYFGRAFDQGVGRALWFIHGGNPDAVAAAAGRFAEHRRTDLWSGIGLAATFAGGTDQRGLARLRRAAGEYFDELALGVVFAVKARTYSGHVPTHTHLAAGVLTDLSVQGAQDLADRTERADGDDGPQPPYELWRERIRAEFRPAAGLRAS</sequence>
<dbReference type="Proteomes" id="UP000215199">
    <property type="component" value="Unassembled WGS sequence"/>
</dbReference>
<dbReference type="Pfam" id="PF08012">
    <property type="entry name" value="DUF1702"/>
    <property type="match status" value="1"/>
</dbReference>
<organism evidence="2 3">
    <name type="scientific">Amycolatopsis vastitatis</name>
    <dbReference type="NCBI Taxonomy" id="1905142"/>
    <lineage>
        <taxon>Bacteria</taxon>
        <taxon>Bacillati</taxon>
        <taxon>Actinomycetota</taxon>
        <taxon>Actinomycetes</taxon>
        <taxon>Pseudonocardiales</taxon>
        <taxon>Pseudonocardiaceae</taxon>
        <taxon>Amycolatopsis</taxon>
    </lineage>
</organism>
<dbReference type="EMBL" id="NMUL01000084">
    <property type="protein sequence ID" value="OXM59380.1"/>
    <property type="molecule type" value="Genomic_DNA"/>
</dbReference>
<proteinExistence type="predicted"/>
<reference evidence="3" key="1">
    <citation type="submission" date="2017-07" db="EMBL/GenBank/DDBJ databases">
        <title>Comparative genome mining reveals phylogenetic distribution patterns of secondary metabolites in Amycolatopsis.</title>
        <authorList>
            <person name="Adamek M."/>
            <person name="Alanjary M."/>
            <person name="Sales-Ortells H."/>
            <person name="Goodfellow M."/>
            <person name="Bull A.T."/>
            <person name="Kalinowski J."/>
            <person name="Ziemert N."/>
        </authorList>
    </citation>
    <scope>NUCLEOTIDE SEQUENCE [LARGE SCALE GENOMIC DNA]</scope>
    <source>
        <strain evidence="3">H5</strain>
    </source>
</reference>
<dbReference type="InterPro" id="IPR012964">
    <property type="entry name" value="DUF1702"/>
</dbReference>